<feature type="domain" description="DUF4097" evidence="1">
    <location>
        <begin position="49"/>
        <end position="288"/>
    </location>
</feature>
<dbReference type="AlphaFoldDB" id="A0A081LFZ0"/>
<gene>
    <name evidence="2" type="ORF">BA70_00820</name>
</gene>
<dbReference type="eggNOG" id="COG3595">
    <property type="taxonomic scope" value="Bacteria"/>
</dbReference>
<dbReference type="Proteomes" id="UP000028091">
    <property type="component" value="Unassembled WGS sequence"/>
</dbReference>
<keyword evidence="3" id="KW-1185">Reference proteome</keyword>
<comment type="caution">
    <text evidence="2">The sequence shown here is derived from an EMBL/GenBank/DDBJ whole genome shotgun (WGS) entry which is preliminary data.</text>
</comment>
<proteinExistence type="predicted"/>
<evidence type="ECO:0000259" key="1">
    <source>
        <dbReference type="Pfam" id="PF13349"/>
    </source>
</evidence>
<dbReference type="RefSeq" id="WP_034316905.1">
    <property type="nucleotide sequence ID" value="NZ_JOTP01000001.1"/>
</dbReference>
<evidence type="ECO:0000313" key="2">
    <source>
        <dbReference type="EMBL" id="KEP28166.1"/>
    </source>
</evidence>
<organism evidence="2 3">
    <name type="scientific">Bacillus zhangzhouensis</name>
    <dbReference type="NCBI Taxonomy" id="1178540"/>
    <lineage>
        <taxon>Bacteria</taxon>
        <taxon>Bacillati</taxon>
        <taxon>Bacillota</taxon>
        <taxon>Bacilli</taxon>
        <taxon>Bacillales</taxon>
        <taxon>Bacillaceae</taxon>
        <taxon>Bacillus</taxon>
    </lineage>
</organism>
<dbReference type="InterPro" id="IPR025164">
    <property type="entry name" value="Toastrack_DUF4097"/>
</dbReference>
<protein>
    <recommendedName>
        <fullName evidence="1">DUF4097 domain-containing protein</fullName>
    </recommendedName>
</protein>
<accession>A0A081LFZ0</accession>
<name>A0A081LFZ0_9BACI</name>
<evidence type="ECO:0000313" key="3">
    <source>
        <dbReference type="Proteomes" id="UP000028091"/>
    </source>
</evidence>
<dbReference type="EMBL" id="JOTP01000001">
    <property type="protein sequence ID" value="KEP28166.1"/>
    <property type="molecule type" value="Genomic_DNA"/>
</dbReference>
<sequence>MKRLIGLICILVGVLLMIGMLFKNGDLFHLSFSREKAVTTASAKKDEVDQLDISLSLFRVKVVPENRSDISVSVVNGKGKMYAEQTGGTFKIRAENKGFLFFSGFEKGELLVKIPTDYHKNVKITGGSGVSEVDGEGKLSLQDVTLKSTSGRLTAENFSAKRVEINTTSGRLAVSHIDAEDSDISTTSGRADIKNVKGQLQLGMTSGRLTASFDTIDAPVSFQMTSGSAKLNLPDEGDFKVQTRKTTGSIDHSYNFDQVDNEGRGFMGTRGKGTHLVDIEMTSGNLKLR</sequence>
<reference evidence="2 3" key="1">
    <citation type="submission" date="2012-09" db="EMBL/GenBank/DDBJ databases">
        <title>Genome Sequence of Bacillus sp. DW5-4.</title>
        <authorList>
            <person name="Lai Q."/>
            <person name="Liu Y."/>
            <person name="Shao Z."/>
        </authorList>
    </citation>
    <scope>NUCLEOTIDE SEQUENCE [LARGE SCALE GENOMIC DNA]</scope>
    <source>
        <strain evidence="2 3">DW5-4</strain>
    </source>
</reference>
<dbReference type="OrthoDB" id="2926255at2"/>
<dbReference type="Pfam" id="PF13349">
    <property type="entry name" value="DUF4097"/>
    <property type="match status" value="1"/>
</dbReference>